<dbReference type="AlphaFoldDB" id="A0AAV7QNG1"/>
<evidence type="ECO:0000256" key="1">
    <source>
        <dbReference type="SAM" id="MobiDB-lite"/>
    </source>
</evidence>
<reference evidence="2" key="1">
    <citation type="journal article" date="2022" name="bioRxiv">
        <title>Sequencing and chromosome-scale assembly of the giantPleurodeles waltlgenome.</title>
        <authorList>
            <person name="Brown T."/>
            <person name="Elewa A."/>
            <person name="Iarovenko S."/>
            <person name="Subramanian E."/>
            <person name="Araus A.J."/>
            <person name="Petzold A."/>
            <person name="Susuki M."/>
            <person name="Suzuki K.-i.T."/>
            <person name="Hayashi T."/>
            <person name="Toyoda A."/>
            <person name="Oliveira C."/>
            <person name="Osipova E."/>
            <person name="Leigh N.D."/>
            <person name="Simon A."/>
            <person name="Yun M.H."/>
        </authorList>
    </citation>
    <scope>NUCLEOTIDE SEQUENCE</scope>
    <source>
        <strain evidence="2">20211129_DDA</strain>
        <tissue evidence="2">Liver</tissue>
    </source>
</reference>
<protein>
    <submittedName>
        <fullName evidence="2">Uncharacterized protein</fullName>
    </submittedName>
</protein>
<sequence length="152" mass="16106">MHAQWLGAELTTEDDGGVVERVRTRLQCILPIRALPWVANGFGHGSTRPGMERLQDGGQQPPVVQSGGATDAVRGDAQPHKMVGTHRPSGVSGVGQLQPRSRARGHTRCRRTQTLQGAPGPRGQRLEEAADGADGSSMRADRALALPPLGPE</sequence>
<evidence type="ECO:0000313" key="2">
    <source>
        <dbReference type="EMBL" id="KAJ1139820.1"/>
    </source>
</evidence>
<gene>
    <name evidence="2" type="ORF">NDU88_006184</name>
</gene>
<dbReference type="Proteomes" id="UP001066276">
    <property type="component" value="Chromosome 6"/>
</dbReference>
<dbReference type="EMBL" id="JANPWB010000010">
    <property type="protein sequence ID" value="KAJ1139820.1"/>
    <property type="molecule type" value="Genomic_DNA"/>
</dbReference>
<comment type="caution">
    <text evidence="2">The sequence shown here is derived from an EMBL/GenBank/DDBJ whole genome shotgun (WGS) entry which is preliminary data.</text>
</comment>
<organism evidence="2 3">
    <name type="scientific">Pleurodeles waltl</name>
    <name type="common">Iberian ribbed newt</name>
    <dbReference type="NCBI Taxonomy" id="8319"/>
    <lineage>
        <taxon>Eukaryota</taxon>
        <taxon>Metazoa</taxon>
        <taxon>Chordata</taxon>
        <taxon>Craniata</taxon>
        <taxon>Vertebrata</taxon>
        <taxon>Euteleostomi</taxon>
        <taxon>Amphibia</taxon>
        <taxon>Batrachia</taxon>
        <taxon>Caudata</taxon>
        <taxon>Salamandroidea</taxon>
        <taxon>Salamandridae</taxon>
        <taxon>Pleurodelinae</taxon>
        <taxon>Pleurodeles</taxon>
    </lineage>
</organism>
<accession>A0AAV7QNG1</accession>
<evidence type="ECO:0000313" key="3">
    <source>
        <dbReference type="Proteomes" id="UP001066276"/>
    </source>
</evidence>
<keyword evidence="3" id="KW-1185">Reference proteome</keyword>
<proteinExistence type="predicted"/>
<name>A0AAV7QNG1_PLEWA</name>
<feature type="compositionally biased region" description="Low complexity" evidence="1">
    <location>
        <begin position="56"/>
        <end position="68"/>
    </location>
</feature>
<feature type="compositionally biased region" description="Basic residues" evidence="1">
    <location>
        <begin position="101"/>
        <end position="111"/>
    </location>
</feature>
<feature type="region of interest" description="Disordered" evidence="1">
    <location>
        <begin position="46"/>
        <end position="152"/>
    </location>
</feature>